<evidence type="ECO:0000256" key="10">
    <source>
        <dbReference type="ARBA" id="ARBA00023303"/>
    </source>
</evidence>
<keyword evidence="14" id="KW-1185">Reference proteome</keyword>
<dbReference type="PANTHER" id="PTHR21522">
    <property type="entry name" value="PROTON CHANNEL OTOP"/>
    <property type="match status" value="1"/>
</dbReference>
<accession>A0AAV2Q2J4</accession>
<keyword evidence="5 12" id="KW-0812">Transmembrane</keyword>
<evidence type="ECO:0000313" key="13">
    <source>
        <dbReference type="EMBL" id="CAL4067730.1"/>
    </source>
</evidence>
<evidence type="ECO:0000256" key="8">
    <source>
        <dbReference type="ARBA" id="ARBA00023065"/>
    </source>
</evidence>
<feature type="non-terminal residue" evidence="13">
    <location>
        <position position="825"/>
    </location>
</feature>
<comment type="similarity">
    <text evidence="2">Belongs to the otopetrin family.</text>
</comment>
<keyword evidence="10" id="KW-0407">Ion channel</keyword>
<feature type="transmembrane region" description="Helical" evidence="12">
    <location>
        <begin position="680"/>
        <end position="703"/>
    </location>
</feature>
<feature type="transmembrane region" description="Helical" evidence="12">
    <location>
        <begin position="252"/>
        <end position="276"/>
    </location>
</feature>
<dbReference type="AlphaFoldDB" id="A0AAV2Q2J4"/>
<keyword evidence="7 12" id="KW-1133">Transmembrane helix</keyword>
<feature type="compositionally biased region" description="Polar residues" evidence="11">
    <location>
        <begin position="92"/>
        <end position="107"/>
    </location>
</feature>
<feature type="transmembrane region" description="Helical" evidence="12">
    <location>
        <begin position="609"/>
        <end position="630"/>
    </location>
</feature>
<evidence type="ECO:0000256" key="11">
    <source>
        <dbReference type="SAM" id="MobiDB-lite"/>
    </source>
</evidence>
<feature type="transmembrane region" description="Helical" evidence="12">
    <location>
        <begin position="549"/>
        <end position="569"/>
    </location>
</feature>
<evidence type="ECO:0000256" key="4">
    <source>
        <dbReference type="ARBA" id="ARBA00022475"/>
    </source>
</evidence>
<evidence type="ECO:0000256" key="1">
    <source>
        <dbReference type="ARBA" id="ARBA00004651"/>
    </source>
</evidence>
<reference evidence="13 14" key="1">
    <citation type="submission" date="2024-05" db="EMBL/GenBank/DDBJ databases">
        <authorList>
            <person name="Wallberg A."/>
        </authorList>
    </citation>
    <scope>NUCLEOTIDE SEQUENCE [LARGE SCALE GENOMIC DNA]</scope>
</reference>
<feature type="transmembrane region" description="Helical" evidence="12">
    <location>
        <begin position="337"/>
        <end position="353"/>
    </location>
</feature>
<evidence type="ECO:0000256" key="2">
    <source>
        <dbReference type="ARBA" id="ARBA00006513"/>
    </source>
</evidence>
<dbReference type="Proteomes" id="UP001497623">
    <property type="component" value="Unassembled WGS sequence"/>
</dbReference>
<feature type="transmembrane region" description="Helical" evidence="12">
    <location>
        <begin position="373"/>
        <end position="394"/>
    </location>
</feature>
<feature type="transmembrane region" description="Helical" evidence="12">
    <location>
        <begin position="789"/>
        <end position="812"/>
    </location>
</feature>
<feature type="compositionally biased region" description="Polar residues" evidence="11">
    <location>
        <begin position="46"/>
        <end position="64"/>
    </location>
</feature>
<evidence type="ECO:0008006" key="15">
    <source>
        <dbReference type="Google" id="ProtNLM"/>
    </source>
</evidence>
<evidence type="ECO:0000256" key="7">
    <source>
        <dbReference type="ARBA" id="ARBA00022989"/>
    </source>
</evidence>
<comment type="caution">
    <text evidence="13">The sequence shown here is derived from an EMBL/GenBank/DDBJ whole genome shotgun (WGS) entry which is preliminary data.</text>
</comment>
<organism evidence="13 14">
    <name type="scientific">Meganyctiphanes norvegica</name>
    <name type="common">Northern krill</name>
    <name type="synonym">Thysanopoda norvegica</name>
    <dbReference type="NCBI Taxonomy" id="48144"/>
    <lineage>
        <taxon>Eukaryota</taxon>
        <taxon>Metazoa</taxon>
        <taxon>Ecdysozoa</taxon>
        <taxon>Arthropoda</taxon>
        <taxon>Crustacea</taxon>
        <taxon>Multicrustacea</taxon>
        <taxon>Malacostraca</taxon>
        <taxon>Eumalacostraca</taxon>
        <taxon>Eucarida</taxon>
        <taxon>Euphausiacea</taxon>
        <taxon>Euphausiidae</taxon>
        <taxon>Meganyctiphanes</taxon>
    </lineage>
</organism>
<keyword evidence="8" id="KW-0406">Ion transport</keyword>
<feature type="region of interest" description="Disordered" evidence="11">
    <location>
        <begin position="38"/>
        <end position="161"/>
    </location>
</feature>
<keyword evidence="6" id="KW-0375">Hydrogen ion transport</keyword>
<gene>
    <name evidence="13" type="ORF">MNOR_LOCUS6678</name>
</gene>
<dbReference type="InterPro" id="IPR004878">
    <property type="entry name" value="Otopetrin"/>
</dbReference>
<evidence type="ECO:0000313" key="14">
    <source>
        <dbReference type="Proteomes" id="UP001497623"/>
    </source>
</evidence>
<keyword evidence="4" id="KW-1003">Cell membrane</keyword>
<evidence type="ECO:0000256" key="6">
    <source>
        <dbReference type="ARBA" id="ARBA00022781"/>
    </source>
</evidence>
<dbReference type="GO" id="GO:0015252">
    <property type="term" value="F:proton channel activity"/>
    <property type="evidence" value="ECO:0007669"/>
    <property type="project" value="InterPro"/>
</dbReference>
<keyword evidence="9 12" id="KW-0472">Membrane</keyword>
<feature type="compositionally biased region" description="Basic and acidic residues" evidence="11">
    <location>
        <begin position="121"/>
        <end position="142"/>
    </location>
</feature>
<protein>
    <recommendedName>
        <fullName evidence="15">Otopetrin-2</fullName>
    </recommendedName>
</protein>
<feature type="transmembrane region" description="Helical" evidence="12">
    <location>
        <begin position="218"/>
        <end position="240"/>
    </location>
</feature>
<dbReference type="GO" id="GO:0005886">
    <property type="term" value="C:plasma membrane"/>
    <property type="evidence" value="ECO:0007669"/>
    <property type="project" value="UniProtKB-SubCell"/>
</dbReference>
<dbReference type="EMBL" id="CAXKWB010002791">
    <property type="protein sequence ID" value="CAL4067730.1"/>
    <property type="molecule type" value="Genomic_DNA"/>
</dbReference>
<evidence type="ECO:0000256" key="3">
    <source>
        <dbReference type="ARBA" id="ARBA00022448"/>
    </source>
</evidence>
<feature type="transmembrane region" description="Helical" evidence="12">
    <location>
        <begin position="650"/>
        <end position="668"/>
    </location>
</feature>
<evidence type="ECO:0000256" key="5">
    <source>
        <dbReference type="ARBA" id="ARBA00022692"/>
    </source>
</evidence>
<dbReference type="Pfam" id="PF03189">
    <property type="entry name" value="Otopetrin"/>
    <property type="match status" value="1"/>
</dbReference>
<evidence type="ECO:0000256" key="9">
    <source>
        <dbReference type="ARBA" id="ARBA00023136"/>
    </source>
</evidence>
<name>A0AAV2Q2J4_MEGNR</name>
<keyword evidence="3" id="KW-0813">Transport</keyword>
<dbReference type="PANTHER" id="PTHR21522:SF61">
    <property type="entry name" value="PROTON CHANNEL OTOPLC"/>
    <property type="match status" value="1"/>
</dbReference>
<comment type="subcellular location">
    <subcellularLocation>
        <location evidence="1">Cell membrane</location>
        <topology evidence="1">Multi-pass membrane protein</topology>
    </subcellularLocation>
</comment>
<proteinExistence type="inferred from homology"/>
<feature type="transmembrane region" description="Helical" evidence="12">
    <location>
        <begin position="709"/>
        <end position="731"/>
    </location>
</feature>
<sequence>MIPVWRPRAANIQFCSVSISHFKGPSYIQRGKWVGVHGSPTADGSDGTSTAPLLTYSTPGSPQTPHIVVSPEDEVNSNNNIDLQSRKPLPSPSGTPQNGPYDQYSGNASSTPAPPPTPAPVEEKERDRERRPSKPERPDRLPLQRSSLDLPDESSPYQKTRQNTVKELIRQHSGDALNNYNSPSGGNGGSYLNIERSISRNSLSPSVMEWKGQGNDSLIACLSALYGKLLVVMGMAFPMAEVISTEKVPFTFYIGFYLYLYIGSILFLVYVYLFLLRTTTIPPPIKSKFRSLSRMASKDSRLSACSDAEADRASMATTFKTQNYKYSYSDNNNHGSMYLKMGAVLFGIGSMIYSGLEVGQFFELQADSDCANILLAISPGCSMLFTFIQMYFIFLNSRVAINKHRIIVRFGLMHMIGTNLCNWLNVLVKETKHEIDTLTLKEHGWYRLWKSYINDSDESVLSSSSSSLSSAEDFSDEHSSSLTQYDAEYTTPKSYHDYPGIGKGLQNMLQVINPTHNLVKRSSGHQAYSVYDCRRSDLMGKLVDNASPFLFPCTIEYSLLCAGVLYVIWRNSTKPVVNQYDNGSDISNYVARKARHHYSVDCAHASRGLFMGILVLVLTIISLILFFVLIDNEELKKIAVLEANIIELSLYGVAIITGIIGMVQMRELEFVPEGDVELDNILLLIAQTGVFVYASFTVIGSHFQTGSELLLPLITAIVTLTQTTVQTIFVLDASRRCCYTQDQLTRKPGREMVTFLLVCNLAMWAINTFETSRADAHPKQLEFYGIWAWTIISHISMPLAIFYRFHVTVCLCEIWKRSYKLKNDY</sequence>
<evidence type="ECO:0000256" key="12">
    <source>
        <dbReference type="SAM" id="Phobius"/>
    </source>
</evidence>